<dbReference type="EMBL" id="BRVO01000001">
    <property type="protein sequence ID" value="GLB48941.1"/>
    <property type="molecule type" value="Genomic_DNA"/>
</dbReference>
<dbReference type="Pfam" id="PF12146">
    <property type="entry name" value="Hydrolase_4"/>
    <property type="match status" value="1"/>
</dbReference>
<protein>
    <submittedName>
        <fullName evidence="2">Alpha/beta hydrolase</fullName>
    </submittedName>
</protein>
<dbReference type="Proteomes" id="UP001143543">
    <property type="component" value="Unassembled WGS sequence"/>
</dbReference>
<evidence type="ECO:0000313" key="3">
    <source>
        <dbReference type="Proteomes" id="UP001143543"/>
    </source>
</evidence>
<dbReference type="GO" id="GO:0016787">
    <property type="term" value="F:hydrolase activity"/>
    <property type="evidence" value="ECO:0007669"/>
    <property type="project" value="UniProtKB-KW"/>
</dbReference>
<dbReference type="InterPro" id="IPR022742">
    <property type="entry name" value="Hydrolase_4"/>
</dbReference>
<reference evidence="2" key="1">
    <citation type="submission" date="2022-07" db="EMBL/GenBank/DDBJ databases">
        <title>Taxonomy of Novel Oxalotrophic and Methylotrophic Bacteria.</title>
        <authorList>
            <person name="Sahin N."/>
            <person name="Tani A."/>
        </authorList>
    </citation>
    <scope>NUCLEOTIDE SEQUENCE</scope>
    <source>
        <strain evidence="2">Y10</strain>
    </source>
</reference>
<dbReference type="PANTHER" id="PTHR43265:SF1">
    <property type="entry name" value="ESTERASE ESTD"/>
    <property type="match status" value="1"/>
</dbReference>
<gene>
    <name evidence="2" type="ORF">Y10_13090</name>
</gene>
<organism evidence="2 3">
    <name type="scientific">Neptunitalea lumnitzerae</name>
    <dbReference type="NCBI Taxonomy" id="2965509"/>
    <lineage>
        <taxon>Bacteria</taxon>
        <taxon>Pseudomonadati</taxon>
        <taxon>Bacteroidota</taxon>
        <taxon>Flavobacteriia</taxon>
        <taxon>Flavobacteriales</taxon>
        <taxon>Flavobacteriaceae</taxon>
        <taxon>Neptunitalea</taxon>
    </lineage>
</organism>
<dbReference type="RefSeq" id="WP_281764564.1">
    <property type="nucleotide sequence ID" value="NZ_BRVO01000001.1"/>
</dbReference>
<proteinExistence type="predicted"/>
<dbReference type="SUPFAM" id="SSF53474">
    <property type="entry name" value="alpha/beta-Hydrolases"/>
    <property type="match status" value="1"/>
</dbReference>
<accession>A0ABQ5MI06</accession>
<name>A0ABQ5MI06_9FLAO</name>
<dbReference type="Gene3D" id="3.40.50.1820">
    <property type="entry name" value="alpha/beta hydrolase"/>
    <property type="match status" value="1"/>
</dbReference>
<keyword evidence="2" id="KW-0378">Hydrolase</keyword>
<dbReference type="InterPro" id="IPR029058">
    <property type="entry name" value="AB_hydrolase_fold"/>
</dbReference>
<dbReference type="InterPro" id="IPR053145">
    <property type="entry name" value="AB_hydrolase_Est10"/>
</dbReference>
<dbReference type="PANTHER" id="PTHR43265">
    <property type="entry name" value="ESTERASE ESTD"/>
    <property type="match status" value="1"/>
</dbReference>
<evidence type="ECO:0000259" key="1">
    <source>
        <dbReference type="Pfam" id="PF12146"/>
    </source>
</evidence>
<evidence type="ECO:0000313" key="2">
    <source>
        <dbReference type="EMBL" id="GLB48941.1"/>
    </source>
</evidence>
<sequence>MAKLIIAIATFIVSHFTFSQEILSEDIDLKNGSIKLPGTLSYPKTDKAIPLAIFIHGSGNVDRNGNQSGIYNPGYIQQLADSLNKKGIAFYRYDKRTATLANLPTLMKGVNIKDFVEDAVLATNNFKDDHRFNSITLIGHSQGSLIAMLAAQECKVDKYISVAGPAAKIETTLERQLSQRNDSLSIILKAHFKELMETDTIAKVDPNLMSIFAPQNQKFFKSWNTYNPVEEIAKLKIPVLILQGSSDLQVTEQDAQALHKQNTTSILKVIPKMNHPLKIVENMQENQQSYSNPDFPLSSLLVSTISEFIKE</sequence>
<feature type="domain" description="Serine aminopeptidase S33" evidence="1">
    <location>
        <begin position="75"/>
        <end position="276"/>
    </location>
</feature>
<comment type="caution">
    <text evidence="2">The sequence shown here is derived from an EMBL/GenBank/DDBJ whole genome shotgun (WGS) entry which is preliminary data.</text>
</comment>
<keyword evidence="3" id="KW-1185">Reference proteome</keyword>